<sequence>MIADAIRLALSNVPLLMFVAAIVLALARRGPGSTAERLLAWLLLLAVGIDSLWAGVFHVFFPEVARAAIGWGASPFQYEIGVADIALGVVAIASFWRSPPFKSAVALYAIVFYVGVIVGHIREAVTHDDFAPDNFGLLLALTALRAILLVGLLLAVRTRPSAA</sequence>
<dbReference type="InterPro" id="IPR046740">
    <property type="entry name" value="DUF6790"/>
</dbReference>
<name>A0A9E6R606_9HYPH</name>
<organism evidence="2 3">
    <name type="scientific">Chenggangzhangella methanolivorans</name>
    <dbReference type="NCBI Taxonomy" id="1437009"/>
    <lineage>
        <taxon>Bacteria</taxon>
        <taxon>Pseudomonadati</taxon>
        <taxon>Pseudomonadota</taxon>
        <taxon>Alphaproteobacteria</taxon>
        <taxon>Hyphomicrobiales</taxon>
        <taxon>Methylopilaceae</taxon>
        <taxon>Chenggangzhangella</taxon>
    </lineage>
</organism>
<accession>A0A9E6R606</accession>
<feature type="transmembrane region" description="Helical" evidence="1">
    <location>
        <begin position="6"/>
        <end position="26"/>
    </location>
</feature>
<dbReference type="Proteomes" id="UP000825701">
    <property type="component" value="Chromosome"/>
</dbReference>
<gene>
    <name evidence="2" type="ORF">K6K41_15940</name>
</gene>
<keyword evidence="3" id="KW-1185">Reference proteome</keyword>
<feature type="transmembrane region" description="Helical" evidence="1">
    <location>
        <begin position="134"/>
        <end position="156"/>
    </location>
</feature>
<dbReference type="Pfam" id="PF20589">
    <property type="entry name" value="DUF6790"/>
    <property type="match status" value="1"/>
</dbReference>
<dbReference type="EMBL" id="CP081869">
    <property type="protein sequence ID" value="QZN98528.1"/>
    <property type="molecule type" value="Genomic_DNA"/>
</dbReference>
<feature type="transmembrane region" description="Helical" evidence="1">
    <location>
        <begin position="76"/>
        <end position="96"/>
    </location>
</feature>
<keyword evidence="1" id="KW-0812">Transmembrane</keyword>
<feature type="transmembrane region" description="Helical" evidence="1">
    <location>
        <begin position="103"/>
        <end position="122"/>
    </location>
</feature>
<dbReference type="RefSeq" id="WP_261401459.1">
    <property type="nucleotide sequence ID" value="NZ_CP081869.1"/>
</dbReference>
<feature type="transmembrane region" description="Helical" evidence="1">
    <location>
        <begin position="38"/>
        <end position="61"/>
    </location>
</feature>
<reference evidence="2" key="1">
    <citation type="submission" date="2021-08" db="EMBL/GenBank/DDBJ databases">
        <authorList>
            <person name="Zhang H."/>
            <person name="Xu M."/>
            <person name="Yu Z."/>
            <person name="Yang L."/>
            <person name="Cai Y."/>
        </authorList>
    </citation>
    <scope>NUCLEOTIDE SEQUENCE</scope>
    <source>
        <strain evidence="2">CHL1</strain>
    </source>
</reference>
<evidence type="ECO:0000313" key="3">
    <source>
        <dbReference type="Proteomes" id="UP000825701"/>
    </source>
</evidence>
<evidence type="ECO:0000256" key="1">
    <source>
        <dbReference type="SAM" id="Phobius"/>
    </source>
</evidence>
<keyword evidence="1" id="KW-0472">Membrane</keyword>
<dbReference type="KEGG" id="cmet:K6K41_15940"/>
<protein>
    <submittedName>
        <fullName evidence="2">Uncharacterized protein</fullName>
    </submittedName>
</protein>
<keyword evidence="1" id="KW-1133">Transmembrane helix</keyword>
<dbReference type="AlphaFoldDB" id="A0A9E6R606"/>
<evidence type="ECO:0000313" key="2">
    <source>
        <dbReference type="EMBL" id="QZN98528.1"/>
    </source>
</evidence>
<proteinExistence type="predicted"/>